<keyword evidence="1" id="KW-0812">Transmembrane</keyword>
<reference evidence="3 4" key="1">
    <citation type="submission" date="2024-07" db="EMBL/GenBank/DDBJ databases">
        <authorList>
            <person name="Akdeniz Z."/>
        </authorList>
    </citation>
    <scope>NUCLEOTIDE SEQUENCE [LARGE SCALE GENOMIC DNA]</scope>
</reference>
<evidence type="ECO:0000313" key="2">
    <source>
        <dbReference type="EMBL" id="CAL5981351.1"/>
    </source>
</evidence>
<dbReference type="EMBL" id="CAXDID020000013">
    <property type="protein sequence ID" value="CAL5981355.1"/>
    <property type="molecule type" value="Genomic_DNA"/>
</dbReference>
<accession>A0ABP1H4K5</accession>
<keyword evidence="4" id="KW-1185">Reference proteome</keyword>
<evidence type="ECO:0000256" key="1">
    <source>
        <dbReference type="SAM" id="Phobius"/>
    </source>
</evidence>
<evidence type="ECO:0000313" key="3">
    <source>
        <dbReference type="EMBL" id="CAL5981355.1"/>
    </source>
</evidence>
<organism evidence="3 4">
    <name type="scientific">Hexamita inflata</name>
    <dbReference type="NCBI Taxonomy" id="28002"/>
    <lineage>
        <taxon>Eukaryota</taxon>
        <taxon>Metamonada</taxon>
        <taxon>Diplomonadida</taxon>
        <taxon>Hexamitidae</taxon>
        <taxon>Hexamitinae</taxon>
        <taxon>Hexamita</taxon>
    </lineage>
</organism>
<gene>
    <name evidence="2" type="ORF">HINF_LOCUS6612</name>
    <name evidence="3" type="ORF">HINF_LOCUS6614</name>
</gene>
<keyword evidence="1" id="KW-1133">Transmembrane helix</keyword>
<sequence length="139" mass="16063">MLLFGIFEFTRHCRCYIKFTLQFSLKIGIFSLRDQFFLSLPFALGITLVWVGLSVLLSGRVLQFIVAFFCIYTLLGELGYRALACSFQNQFNSSHKNHEQQFYSRFSLDYVIISSNSQISIMNILIGKLSNTKIINIYT</sequence>
<feature type="transmembrane region" description="Helical" evidence="1">
    <location>
        <begin position="36"/>
        <end position="55"/>
    </location>
</feature>
<keyword evidence="1" id="KW-0472">Membrane</keyword>
<proteinExistence type="predicted"/>
<evidence type="ECO:0000313" key="4">
    <source>
        <dbReference type="Proteomes" id="UP001642409"/>
    </source>
</evidence>
<dbReference type="Proteomes" id="UP001642409">
    <property type="component" value="Unassembled WGS sequence"/>
</dbReference>
<name>A0ABP1H4K5_9EUKA</name>
<comment type="caution">
    <text evidence="3">The sequence shown here is derived from an EMBL/GenBank/DDBJ whole genome shotgun (WGS) entry which is preliminary data.</text>
</comment>
<feature type="transmembrane region" description="Helical" evidence="1">
    <location>
        <begin position="61"/>
        <end position="80"/>
    </location>
</feature>
<dbReference type="EMBL" id="CAXDID020000013">
    <property type="protein sequence ID" value="CAL5981351.1"/>
    <property type="molecule type" value="Genomic_DNA"/>
</dbReference>
<protein>
    <submittedName>
        <fullName evidence="3">Hypothetical_protein</fullName>
    </submittedName>
</protein>